<dbReference type="InterPro" id="IPR029068">
    <property type="entry name" value="Glyas_Bleomycin-R_OHBP_Dase"/>
</dbReference>
<dbReference type="Pfam" id="PF00903">
    <property type="entry name" value="Glyoxalase"/>
    <property type="match status" value="1"/>
</dbReference>
<dbReference type="InterPro" id="IPR051332">
    <property type="entry name" value="Fosfomycin_Res_Enzymes"/>
</dbReference>
<gene>
    <name evidence="2" type="ORF">MJA45_26485</name>
</gene>
<dbReference type="SUPFAM" id="SSF54593">
    <property type="entry name" value="Glyoxalase/Bleomycin resistance protein/Dihydroxybiphenyl dioxygenase"/>
    <property type="match status" value="1"/>
</dbReference>
<dbReference type="CDD" id="cd06587">
    <property type="entry name" value="VOC"/>
    <property type="match status" value="1"/>
</dbReference>
<name>A0AA96LDD5_9BACL</name>
<protein>
    <submittedName>
        <fullName evidence="2">VOC family protein</fullName>
    </submittedName>
</protein>
<dbReference type="InterPro" id="IPR037523">
    <property type="entry name" value="VOC_core"/>
</dbReference>
<dbReference type="Gene3D" id="3.10.180.10">
    <property type="entry name" value="2,3-Dihydroxybiphenyl 1,2-Dioxygenase, domain 1"/>
    <property type="match status" value="1"/>
</dbReference>
<keyword evidence="3" id="KW-1185">Reference proteome</keyword>
<evidence type="ECO:0000313" key="2">
    <source>
        <dbReference type="EMBL" id="WNQ11104.1"/>
    </source>
</evidence>
<reference evidence="2 3" key="1">
    <citation type="submission" date="2022-02" db="EMBL/GenBank/DDBJ databases">
        <title>Paenibacillus sp. MBLB1776 Whole Genome Shotgun Sequencing.</title>
        <authorList>
            <person name="Hwang C.Y."/>
            <person name="Cho E.-S."/>
            <person name="Seo M.-J."/>
        </authorList>
    </citation>
    <scope>NUCLEOTIDE SEQUENCE [LARGE SCALE GENOMIC DNA]</scope>
    <source>
        <strain evidence="2 3">MBLB1776</strain>
    </source>
</reference>
<proteinExistence type="predicted"/>
<evidence type="ECO:0000313" key="3">
    <source>
        <dbReference type="Proteomes" id="UP001305702"/>
    </source>
</evidence>
<dbReference type="AlphaFoldDB" id="A0AA96LDD5"/>
<dbReference type="PANTHER" id="PTHR36113">
    <property type="entry name" value="LYASE, PUTATIVE-RELATED-RELATED"/>
    <property type="match status" value="1"/>
</dbReference>
<organism evidence="2 3">
    <name type="scientific">Paenibacillus aurantius</name>
    <dbReference type="NCBI Taxonomy" id="2918900"/>
    <lineage>
        <taxon>Bacteria</taxon>
        <taxon>Bacillati</taxon>
        <taxon>Bacillota</taxon>
        <taxon>Bacilli</taxon>
        <taxon>Bacillales</taxon>
        <taxon>Paenibacillaceae</taxon>
        <taxon>Paenibacillus</taxon>
    </lineage>
</organism>
<sequence>MRLNHLNLCVGHLEEARDFFGKVFHFQLVDQKGDAVAVMKDEQEFTLVLSNPVAFGGELPVYPKDFHVGFYVETTEEVDRLCDRLEEAGLVKGERPKRIRDGYTLYFTALGGILFEVTCFIR</sequence>
<dbReference type="EMBL" id="CP130318">
    <property type="protein sequence ID" value="WNQ11104.1"/>
    <property type="molecule type" value="Genomic_DNA"/>
</dbReference>
<dbReference type="PROSITE" id="PS51819">
    <property type="entry name" value="VOC"/>
    <property type="match status" value="1"/>
</dbReference>
<feature type="domain" description="VOC" evidence="1">
    <location>
        <begin position="2"/>
        <end position="120"/>
    </location>
</feature>
<dbReference type="Proteomes" id="UP001305702">
    <property type="component" value="Chromosome"/>
</dbReference>
<dbReference type="InterPro" id="IPR004360">
    <property type="entry name" value="Glyas_Fos-R_dOase_dom"/>
</dbReference>
<accession>A0AA96LDD5</accession>
<dbReference type="RefSeq" id="WP_315604880.1">
    <property type="nucleotide sequence ID" value="NZ_CP130318.1"/>
</dbReference>
<dbReference type="KEGG" id="paun:MJA45_26485"/>
<evidence type="ECO:0000259" key="1">
    <source>
        <dbReference type="PROSITE" id="PS51819"/>
    </source>
</evidence>
<dbReference type="PANTHER" id="PTHR36113:SF3">
    <property type="entry name" value="SLL5075 PROTEIN"/>
    <property type="match status" value="1"/>
</dbReference>